<dbReference type="OrthoDB" id="1939643at2759"/>
<dbReference type="AlphaFoldDB" id="A0A4Y7SXF2"/>
<name>A0A4Y7SXF2_COPMI</name>
<evidence type="ECO:0000313" key="2">
    <source>
        <dbReference type="Proteomes" id="UP000298030"/>
    </source>
</evidence>
<dbReference type="Proteomes" id="UP000298030">
    <property type="component" value="Unassembled WGS sequence"/>
</dbReference>
<gene>
    <name evidence="1" type="ORF">FA13DRAFT_1796016</name>
</gene>
<proteinExistence type="predicted"/>
<reference evidence="1 2" key="1">
    <citation type="journal article" date="2019" name="Nat. Ecol. Evol.">
        <title>Megaphylogeny resolves global patterns of mushroom evolution.</title>
        <authorList>
            <person name="Varga T."/>
            <person name="Krizsan K."/>
            <person name="Foldi C."/>
            <person name="Dima B."/>
            <person name="Sanchez-Garcia M."/>
            <person name="Sanchez-Ramirez S."/>
            <person name="Szollosi G.J."/>
            <person name="Szarkandi J.G."/>
            <person name="Papp V."/>
            <person name="Albert L."/>
            <person name="Andreopoulos W."/>
            <person name="Angelini C."/>
            <person name="Antonin V."/>
            <person name="Barry K.W."/>
            <person name="Bougher N.L."/>
            <person name="Buchanan P."/>
            <person name="Buyck B."/>
            <person name="Bense V."/>
            <person name="Catcheside P."/>
            <person name="Chovatia M."/>
            <person name="Cooper J."/>
            <person name="Damon W."/>
            <person name="Desjardin D."/>
            <person name="Finy P."/>
            <person name="Geml J."/>
            <person name="Haridas S."/>
            <person name="Hughes K."/>
            <person name="Justo A."/>
            <person name="Karasinski D."/>
            <person name="Kautmanova I."/>
            <person name="Kiss B."/>
            <person name="Kocsube S."/>
            <person name="Kotiranta H."/>
            <person name="LaButti K.M."/>
            <person name="Lechner B.E."/>
            <person name="Liimatainen K."/>
            <person name="Lipzen A."/>
            <person name="Lukacs Z."/>
            <person name="Mihaltcheva S."/>
            <person name="Morgado L.N."/>
            <person name="Niskanen T."/>
            <person name="Noordeloos M.E."/>
            <person name="Ohm R.A."/>
            <person name="Ortiz-Santana B."/>
            <person name="Ovrebo C."/>
            <person name="Racz N."/>
            <person name="Riley R."/>
            <person name="Savchenko A."/>
            <person name="Shiryaev A."/>
            <person name="Soop K."/>
            <person name="Spirin V."/>
            <person name="Szebenyi C."/>
            <person name="Tomsovsky M."/>
            <person name="Tulloss R.E."/>
            <person name="Uehling J."/>
            <person name="Grigoriev I.V."/>
            <person name="Vagvolgyi C."/>
            <person name="Papp T."/>
            <person name="Martin F.M."/>
            <person name="Miettinen O."/>
            <person name="Hibbett D.S."/>
            <person name="Nagy L.G."/>
        </authorList>
    </citation>
    <scope>NUCLEOTIDE SEQUENCE [LARGE SCALE GENOMIC DNA]</scope>
    <source>
        <strain evidence="1 2">FP101781</strain>
    </source>
</reference>
<organism evidence="1 2">
    <name type="scientific">Coprinellus micaceus</name>
    <name type="common">Glistening ink-cap mushroom</name>
    <name type="synonym">Coprinus micaceus</name>
    <dbReference type="NCBI Taxonomy" id="71717"/>
    <lineage>
        <taxon>Eukaryota</taxon>
        <taxon>Fungi</taxon>
        <taxon>Dikarya</taxon>
        <taxon>Basidiomycota</taxon>
        <taxon>Agaricomycotina</taxon>
        <taxon>Agaricomycetes</taxon>
        <taxon>Agaricomycetidae</taxon>
        <taxon>Agaricales</taxon>
        <taxon>Agaricineae</taxon>
        <taxon>Psathyrellaceae</taxon>
        <taxon>Coprinellus</taxon>
    </lineage>
</organism>
<accession>A0A4Y7SXF2</accession>
<dbReference type="EMBL" id="QPFP01000052">
    <property type="protein sequence ID" value="TEB25919.1"/>
    <property type="molecule type" value="Genomic_DNA"/>
</dbReference>
<evidence type="ECO:0000313" key="1">
    <source>
        <dbReference type="EMBL" id="TEB25919.1"/>
    </source>
</evidence>
<sequence length="189" mass="21294">MPLTAGIKSSPIDVAKYALHRAHLENRIRASPARFGRTPQKARAHIPYRGDSPEVGKKTGIAIPRVLCDDDGFEPLEEVLKQAESDDYQWMPQYSPWSEKRERRVVMARYEAAYETEGFDDEDEDEESLSMDAILSGMRTPSSPTPMSRLAISTPMLTEPRTHGLEFLHPRVVEPTAVDKLEVPTMVVT</sequence>
<dbReference type="STRING" id="71717.A0A4Y7SXF2"/>
<protein>
    <submittedName>
        <fullName evidence="1">Uncharacterized protein</fullName>
    </submittedName>
</protein>
<keyword evidence="2" id="KW-1185">Reference proteome</keyword>
<comment type="caution">
    <text evidence="1">The sequence shown here is derived from an EMBL/GenBank/DDBJ whole genome shotgun (WGS) entry which is preliminary data.</text>
</comment>